<dbReference type="OrthoDB" id="4560923at2"/>
<accession>A0A543FBB2</accession>
<reference evidence="1 2" key="1">
    <citation type="submission" date="2019-06" db="EMBL/GenBank/DDBJ databases">
        <title>Sequencing the genomes of 1000 actinobacteria strains.</title>
        <authorList>
            <person name="Klenk H.-P."/>
        </authorList>
    </citation>
    <scope>NUCLEOTIDE SEQUENCE [LARGE SCALE GENOMIC DNA]</scope>
    <source>
        <strain evidence="1 2">DSM 103495</strain>
    </source>
</reference>
<organism evidence="1 2">
    <name type="scientific">Nocardia bhagyanarayanae</name>
    <dbReference type="NCBI Taxonomy" id="1215925"/>
    <lineage>
        <taxon>Bacteria</taxon>
        <taxon>Bacillati</taxon>
        <taxon>Actinomycetota</taxon>
        <taxon>Actinomycetes</taxon>
        <taxon>Mycobacteriales</taxon>
        <taxon>Nocardiaceae</taxon>
        <taxon>Nocardia</taxon>
    </lineage>
</organism>
<dbReference type="InterPro" id="IPR023393">
    <property type="entry name" value="START-like_dom_sf"/>
</dbReference>
<dbReference type="InterPro" id="IPR019587">
    <property type="entry name" value="Polyketide_cyclase/dehydratase"/>
</dbReference>
<comment type="caution">
    <text evidence="1">The sequence shown here is derived from an EMBL/GenBank/DDBJ whole genome shotgun (WGS) entry which is preliminary data.</text>
</comment>
<dbReference type="Gene3D" id="3.30.530.20">
    <property type="match status" value="1"/>
</dbReference>
<dbReference type="CDD" id="cd07812">
    <property type="entry name" value="SRPBCC"/>
    <property type="match status" value="1"/>
</dbReference>
<keyword evidence="2" id="KW-1185">Reference proteome</keyword>
<dbReference type="Proteomes" id="UP000316331">
    <property type="component" value="Unassembled WGS sequence"/>
</dbReference>
<proteinExistence type="predicted"/>
<name>A0A543FBB2_9NOCA</name>
<dbReference type="AlphaFoldDB" id="A0A543FBB2"/>
<sequence>MATDFVSGSMVLAAPVELVFEYVSDYDHIPEWVAGISACRREPGAPQDFTVDISVGAVTHSVSFTTATSIPNRSIVLTALGRYEASVDIAFESAGPRGCNVTTEVRYPVEEGLFYRPVNKMGKLIATKLLERTGRNLAERIIGSSG</sequence>
<evidence type="ECO:0000313" key="2">
    <source>
        <dbReference type="Proteomes" id="UP000316331"/>
    </source>
</evidence>
<protein>
    <submittedName>
        <fullName evidence="1">Ribosome-associated toxin RatA of RatAB toxin-antitoxin module</fullName>
    </submittedName>
</protein>
<dbReference type="SUPFAM" id="SSF55961">
    <property type="entry name" value="Bet v1-like"/>
    <property type="match status" value="1"/>
</dbReference>
<dbReference type="RefSeq" id="WP_141809276.1">
    <property type="nucleotide sequence ID" value="NZ_VFPG01000001.1"/>
</dbReference>
<dbReference type="EMBL" id="VFPG01000001">
    <property type="protein sequence ID" value="TQM31118.1"/>
    <property type="molecule type" value="Genomic_DNA"/>
</dbReference>
<dbReference type="Pfam" id="PF10604">
    <property type="entry name" value="Polyketide_cyc2"/>
    <property type="match status" value="1"/>
</dbReference>
<gene>
    <name evidence="1" type="ORF">FB390_2771</name>
</gene>
<evidence type="ECO:0000313" key="1">
    <source>
        <dbReference type="EMBL" id="TQM31118.1"/>
    </source>
</evidence>